<proteinExistence type="inferred from homology"/>
<reference evidence="3" key="1">
    <citation type="submission" date="2021-04" db="EMBL/GenBank/DDBJ databases">
        <title>Isolation of p-tert-butylphenol degrading bacteria Sphingobium phenoxybenzoativorans Tas13 from active sludge.</title>
        <authorList>
            <person name="Li Y."/>
        </authorList>
    </citation>
    <scope>NUCLEOTIDE SEQUENCE</scope>
    <source>
        <strain evidence="3">Tas13</strain>
    </source>
</reference>
<dbReference type="InterPro" id="IPR050259">
    <property type="entry name" value="SDR"/>
</dbReference>
<evidence type="ECO:0000256" key="1">
    <source>
        <dbReference type="ARBA" id="ARBA00006484"/>
    </source>
</evidence>
<keyword evidence="4" id="KW-1185">Reference proteome</keyword>
<sequence>MPPSSQMQVDLTGQSAIVTGAGSGIGRSIAETLAQNGAKVVVHDIDGARAETVADTITQQGGIAHPVVADIADEDAVTAMVAETMARWGRIDICCNNAGILDDLLPVHRMSTALWDRVIAVNLTGPFLLTRAVLPIMQAQHHGVIVNTSSVAGLRGGISGSAYSTAKTGLIGLTKSVAWTYSPDGVRCNAICPGLTDTDIAKGKDFKEFDLADVGRLVPIMSLPQRKAAPQEIANLVLFLASDAASFINGTIIPVDDGLSAG</sequence>
<dbReference type="PRINTS" id="PR00080">
    <property type="entry name" value="SDRFAMILY"/>
</dbReference>
<dbReference type="Gene3D" id="3.40.50.720">
    <property type="entry name" value="NAD(P)-binding Rossmann-like Domain"/>
    <property type="match status" value="1"/>
</dbReference>
<dbReference type="NCBIfam" id="NF005559">
    <property type="entry name" value="PRK07231.1"/>
    <property type="match status" value="1"/>
</dbReference>
<dbReference type="RefSeq" id="WP_212610805.1">
    <property type="nucleotide sequence ID" value="NZ_CP073910.1"/>
</dbReference>
<dbReference type="Proteomes" id="UP000681425">
    <property type="component" value="Chromosome"/>
</dbReference>
<organism evidence="3 4">
    <name type="scientific">Sphingobium phenoxybenzoativorans</name>
    <dbReference type="NCBI Taxonomy" id="1592790"/>
    <lineage>
        <taxon>Bacteria</taxon>
        <taxon>Pseudomonadati</taxon>
        <taxon>Pseudomonadota</taxon>
        <taxon>Alphaproteobacteria</taxon>
        <taxon>Sphingomonadales</taxon>
        <taxon>Sphingomonadaceae</taxon>
        <taxon>Sphingobium</taxon>
    </lineage>
</organism>
<dbReference type="SUPFAM" id="SSF51735">
    <property type="entry name" value="NAD(P)-binding Rossmann-fold domains"/>
    <property type="match status" value="1"/>
</dbReference>
<dbReference type="GO" id="GO:0004316">
    <property type="term" value="F:3-oxoacyl-[acyl-carrier-protein] reductase (NADPH) activity"/>
    <property type="evidence" value="ECO:0007669"/>
    <property type="project" value="UniProtKB-EC"/>
</dbReference>
<evidence type="ECO:0000313" key="4">
    <source>
        <dbReference type="Proteomes" id="UP000681425"/>
    </source>
</evidence>
<dbReference type="FunFam" id="3.40.50.720:FF:000084">
    <property type="entry name" value="Short-chain dehydrogenase reductase"/>
    <property type="match status" value="1"/>
</dbReference>
<evidence type="ECO:0000313" key="3">
    <source>
        <dbReference type="EMBL" id="QUT07844.1"/>
    </source>
</evidence>
<evidence type="ECO:0000256" key="2">
    <source>
        <dbReference type="ARBA" id="ARBA00051383"/>
    </source>
</evidence>
<dbReference type="PRINTS" id="PR00081">
    <property type="entry name" value="GDHRDH"/>
</dbReference>
<dbReference type="Pfam" id="PF13561">
    <property type="entry name" value="adh_short_C2"/>
    <property type="match status" value="1"/>
</dbReference>
<dbReference type="PROSITE" id="PS00061">
    <property type="entry name" value="ADH_SHORT"/>
    <property type="match status" value="1"/>
</dbReference>
<comment type="catalytic activity">
    <reaction evidence="2">
        <text>2,5-dichlorocyclohexa-2,5-dien-1,4-diol + NAD(+) = 2,5-dichlorohydroquinone + NADH + H(+)</text>
        <dbReference type="Rhea" id="RHEA:15741"/>
        <dbReference type="ChEBI" id="CHEBI:15378"/>
        <dbReference type="ChEBI" id="CHEBI:27545"/>
        <dbReference type="ChEBI" id="CHEBI:28975"/>
        <dbReference type="ChEBI" id="CHEBI:57540"/>
        <dbReference type="ChEBI" id="CHEBI:57945"/>
    </reaction>
</comment>
<name>A0A975KAJ3_9SPHN</name>
<keyword evidence="3" id="KW-0560">Oxidoreductase</keyword>
<comment type="similarity">
    <text evidence="1">Belongs to the short-chain dehydrogenases/reductases (SDR) family.</text>
</comment>
<accession>A0A975KAJ3</accession>
<dbReference type="KEGG" id="spph:KFK14_10920"/>
<dbReference type="EC" id="1.1.1.100" evidence="3"/>
<protein>
    <submittedName>
        <fullName evidence="3">3-oxoacyl-ACP reductase FabG</fullName>
        <ecNumber evidence="3">1.1.1.100</ecNumber>
    </submittedName>
</protein>
<dbReference type="InterPro" id="IPR002347">
    <property type="entry name" value="SDR_fam"/>
</dbReference>
<gene>
    <name evidence="3" type="primary">fabG</name>
    <name evidence="3" type="ORF">KFK14_10920</name>
</gene>
<dbReference type="NCBIfam" id="NF009466">
    <property type="entry name" value="PRK12826.1-2"/>
    <property type="match status" value="1"/>
</dbReference>
<dbReference type="EMBL" id="CP073910">
    <property type="protein sequence ID" value="QUT07844.1"/>
    <property type="molecule type" value="Genomic_DNA"/>
</dbReference>
<dbReference type="CDD" id="cd05233">
    <property type="entry name" value="SDR_c"/>
    <property type="match status" value="1"/>
</dbReference>
<dbReference type="InterPro" id="IPR020904">
    <property type="entry name" value="Sc_DH/Rdtase_CS"/>
</dbReference>
<dbReference type="AlphaFoldDB" id="A0A975KAJ3"/>
<dbReference type="InterPro" id="IPR036291">
    <property type="entry name" value="NAD(P)-bd_dom_sf"/>
</dbReference>
<dbReference type="PANTHER" id="PTHR42879">
    <property type="entry name" value="3-OXOACYL-(ACYL-CARRIER-PROTEIN) REDUCTASE"/>
    <property type="match status" value="1"/>
</dbReference>
<dbReference type="GO" id="GO:0032787">
    <property type="term" value="P:monocarboxylic acid metabolic process"/>
    <property type="evidence" value="ECO:0007669"/>
    <property type="project" value="UniProtKB-ARBA"/>
</dbReference>
<dbReference type="PANTHER" id="PTHR42879:SF2">
    <property type="entry name" value="3-OXOACYL-[ACYL-CARRIER-PROTEIN] REDUCTASE FABG"/>
    <property type="match status" value="1"/>
</dbReference>